<accession>A0A4D8R677</accession>
<dbReference type="EMBL" id="CP032348">
    <property type="protein sequence ID" value="QCO18855.1"/>
    <property type="molecule type" value="Genomic_DNA"/>
</dbReference>
<dbReference type="AlphaFoldDB" id="A0A4D8R677"/>
<name>A0A4D8R677_AZOBR</name>
<geneLocation type="plasmid" evidence="1">
    <name>p4</name>
</geneLocation>
<evidence type="ECO:0000313" key="2">
    <source>
        <dbReference type="Proteomes" id="UP000298693"/>
    </source>
</evidence>
<organism evidence="1 2">
    <name type="scientific">Azospirillum brasilense</name>
    <dbReference type="NCBI Taxonomy" id="192"/>
    <lineage>
        <taxon>Bacteria</taxon>
        <taxon>Pseudomonadati</taxon>
        <taxon>Pseudomonadota</taxon>
        <taxon>Alphaproteobacteria</taxon>
        <taxon>Rhodospirillales</taxon>
        <taxon>Azospirillaceae</taxon>
        <taxon>Azospirillum</taxon>
    </lineage>
</organism>
<evidence type="ECO:0008006" key="3">
    <source>
        <dbReference type="Google" id="ProtNLM"/>
    </source>
</evidence>
<dbReference type="Proteomes" id="UP000298693">
    <property type="component" value="Plasmid p4"/>
</dbReference>
<dbReference type="RefSeq" id="WP_137142773.1">
    <property type="nucleotide sequence ID" value="NZ_CP032348.1"/>
</dbReference>
<gene>
    <name evidence="1" type="ORF">D3869_26675</name>
</gene>
<sequence>MANALFGFGNLIDLPTTVLSCGSQRSNLPVSNLADPDPQRPWVTAGTTRDWAAADFGTAQPIRLLGLFGALLTSSALVRWRVGNSTPLAEAVPILDCDFTAGGLDPRISFSRAGTATYLAADGLLKTAAVNVPRFAYRYDAATSAMVALGLQLEPVGANLVPWSQDLDKWGDPLGNTTVTVNVATAPDGTLTADRLASAVTGADRLRRWNVAIPNDTLSRVLSVWGHVDAGRYLNVGIAYNTGGTSKLSLATADFQTGTVVLSQGVNEGIGIEPWPGGWYRVWVPLANNGTGNTVATLDLRPFNHPNAGQAAGAVLVWGVQYEPGTVPGSAVPTNGTAATRAADVATLALASVPGWNPAACTLVCEFNPPGRPANPASNGGPVQIDRGDNGRRLQLRLSDGVGLRGLVQMDGDTYWAGSYAFTAGERVVAALAVANGDAALAAAGTLWGTVAAPVLSGLNRLWLGSEDYSGTIARVTLYAQRLTNAQAVARTGPDRTTAVGDVYDSGWVAAGVAPGYWATLRLLDAPVVGRYARVDISDPARATQTVNGQAPGDLITGRLWASGVIQPMRNISYPIKERPVPMDTKQRGKRSGAVSVDPGATYREISFGYEALGQEDARGPFKEFLRRIGVREQIVFIPEPGGAYQSTEAILGRQAESTPLTWAQFAQWSHSMTIEEDPALGA</sequence>
<keyword evidence="1" id="KW-0614">Plasmid</keyword>
<evidence type="ECO:0000313" key="1">
    <source>
        <dbReference type="EMBL" id="QCO18855.1"/>
    </source>
</evidence>
<proteinExistence type="predicted"/>
<protein>
    <recommendedName>
        <fullName evidence="3">Tip attachment protein J domain-containing protein</fullName>
    </recommendedName>
</protein>
<reference evidence="1 2" key="1">
    <citation type="submission" date="2018-09" db="EMBL/GenBank/DDBJ databases">
        <title>Whole genome based analysis of evolution and adaptive divergence in Indian and Brazilian strains of Azospirillum brasilense.</title>
        <authorList>
            <person name="Singh C."/>
            <person name="Tripathi A.K."/>
        </authorList>
    </citation>
    <scope>NUCLEOTIDE SEQUENCE [LARGE SCALE GENOMIC DNA]</scope>
    <source>
        <strain evidence="1 2">MTCC4039</strain>
        <plasmid evidence="1 2">p4</plasmid>
    </source>
</reference>